<evidence type="ECO:0000256" key="1">
    <source>
        <dbReference type="SAM" id="Phobius"/>
    </source>
</evidence>
<dbReference type="AlphaFoldDB" id="F4RLH0"/>
<dbReference type="HOGENOM" id="CLU_1042354_0_0_1"/>
<dbReference type="KEGG" id="mlr:MELLADRAFT_106231"/>
<keyword evidence="1" id="KW-1133">Transmembrane helix</keyword>
<dbReference type="OrthoDB" id="2802317at2759"/>
<name>F4RLH0_MELLP</name>
<dbReference type="EMBL" id="GL883106">
    <property type="protein sequence ID" value="EGG06767.1"/>
    <property type="molecule type" value="Genomic_DNA"/>
</dbReference>
<organism evidence="3">
    <name type="scientific">Melampsora larici-populina (strain 98AG31 / pathotype 3-4-7)</name>
    <name type="common">Poplar leaf rust fungus</name>
    <dbReference type="NCBI Taxonomy" id="747676"/>
    <lineage>
        <taxon>Eukaryota</taxon>
        <taxon>Fungi</taxon>
        <taxon>Dikarya</taxon>
        <taxon>Basidiomycota</taxon>
        <taxon>Pucciniomycotina</taxon>
        <taxon>Pucciniomycetes</taxon>
        <taxon>Pucciniales</taxon>
        <taxon>Melampsoraceae</taxon>
        <taxon>Melampsora</taxon>
    </lineage>
</organism>
<feature type="transmembrane region" description="Helical" evidence="1">
    <location>
        <begin position="27"/>
        <end position="46"/>
    </location>
</feature>
<reference evidence="3" key="1">
    <citation type="journal article" date="2011" name="Proc. Natl. Acad. Sci. U.S.A.">
        <title>Obligate biotrophy features unraveled by the genomic analysis of rust fungi.</title>
        <authorList>
            <person name="Duplessis S."/>
            <person name="Cuomo C.A."/>
            <person name="Lin Y.-C."/>
            <person name="Aerts A."/>
            <person name="Tisserant E."/>
            <person name="Veneault-Fourrey C."/>
            <person name="Joly D.L."/>
            <person name="Hacquard S."/>
            <person name="Amselem J."/>
            <person name="Cantarel B.L."/>
            <person name="Chiu R."/>
            <person name="Coutinho P.M."/>
            <person name="Feau N."/>
            <person name="Field M."/>
            <person name="Frey P."/>
            <person name="Gelhaye E."/>
            <person name="Goldberg J."/>
            <person name="Grabherr M.G."/>
            <person name="Kodira C.D."/>
            <person name="Kohler A."/>
            <person name="Kuees U."/>
            <person name="Lindquist E.A."/>
            <person name="Lucas S.M."/>
            <person name="Mago R."/>
            <person name="Mauceli E."/>
            <person name="Morin E."/>
            <person name="Murat C."/>
            <person name="Pangilinan J.L."/>
            <person name="Park R."/>
            <person name="Pearson M."/>
            <person name="Quesneville H."/>
            <person name="Rouhier N."/>
            <person name="Sakthikumar S."/>
            <person name="Salamov A.A."/>
            <person name="Schmutz J."/>
            <person name="Selles B."/>
            <person name="Shapiro H."/>
            <person name="Tanguay P."/>
            <person name="Tuskan G.A."/>
            <person name="Henrissat B."/>
            <person name="Van de Peer Y."/>
            <person name="Rouze P."/>
            <person name="Ellis J.G."/>
            <person name="Dodds P.N."/>
            <person name="Schein J.E."/>
            <person name="Zhong S."/>
            <person name="Hamelin R.C."/>
            <person name="Grigoriev I.V."/>
            <person name="Szabo L.J."/>
            <person name="Martin F."/>
        </authorList>
    </citation>
    <scope>NUCLEOTIDE SEQUENCE [LARGE SCALE GENOMIC DNA]</scope>
    <source>
        <strain evidence="3">98AG31 / pathotype 3-4-7</strain>
    </source>
</reference>
<sequence length="267" mass="29730">MTEATTAQILQSYLFTCYQNFTSTTHVLAFSSLAVQWVILVLLLFLHTFPDICFPIEPTEAMRSIAPKQSTPHNLIDDWKSTSFIASIPATVRSACESLKDDGSNFPDWEFRIVSLIETITGLKGYFDVDGTVCTDLRGDQIIRYMIQHSISTQIARKVTKSAESSSAKSFMMAIKSRFSIPNLSAIVQEFNHLHLTSDYDATPSPPSSESGDCSVSWRGFYTTTQTAASNITQHQNHRSVQTCLYLVDIDGKLFTAEEAILGEVQD</sequence>
<keyword evidence="1" id="KW-0812">Transmembrane</keyword>
<proteinExistence type="predicted"/>
<accession>F4RLH0</accession>
<evidence type="ECO:0000313" key="2">
    <source>
        <dbReference type="EMBL" id="EGG06767.1"/>
    </source>
</evidence>
<dbReference type="InParanoid" id="F4RLH0"/>
<dbReference type="VEuPathDB" id="FungiDB:MELLADRAFT_106231"/>
<dbReference type="RefSeq" id="XP_007409727.1">
    <property type="nucleotide sequence ID" value="XM_007409665.1"/>
</dbReference>
<keyword evidence="3" id="KW-1185">Reference proteome</keyword>
<protein>
    <submittedName>
        <fullName evidence="2">Uncharacterized protein</fullName>
    </submittedName>
</protein>
<gene>
    <name evidence="2" type="ORF">MELLADRAFT_106231</name>
</gene>
<dbReference type="Proteomes" id="UP000001072">
    <property type="component" value="Unassembled WGS sequence"/>
</dbReference>
<keyword evidence="1" id="KW-0472">Membrane</keyword>
<dbReference type="GeneID" id="18922835"/>
<evidence type="ECO:0000313" key="3">
    <source>
        <dbReference type="Proteomes" id="UP000001072"/>
    </source>
</evidence>